<dbReference type="InterPro" id="IPR002347">
    <property type="entry name" value="SDR_fam"/>
</dbReference>
<reference evidence="3" key="1">
    <citation type="submission" date="2017-07" db="EMBL/GenBank/DDBJ databases">
        <title>Taro Niue Genome Assembly and Annotation.</title>
        <authorList>
            <person name="Atibalentja N."/>
            <person name="Keating K."/>
            <person name="Fields C.J."/>
        </authorList>
    </citation>
    <scope>NUCLEOTIDE SEQUENCE</scope>
    <source>
        <strain evidence="3">Niue_2</strain>
        <tissue evidence="3">Leaf</tissue>
    </source>
</reference>
<dbReference type="Pfam" id="PF00106">
    <property type="entry name" value="adh_short"/>
    <property type="match status" value="1"/>
</dbReference>
<evidence type="ECO:0000313" key="4">
    <source>
        <dbReference type="Proteomes" id="UP000652761"/>
    </source>
</evidence>
<gene>
    <name evidence="3" type="ORF">Taro_013462</name>
</gene>
<name>A0A843UG03_COLES</name>
<evidence type="ECO:0000256" key="1">
    <source>
        <dbReference type="ARBA" id="ARBA00006484"/>
    </source>
</evidence>
<dbReference type="AlphaFoldDB" id="A0A843UG03"/>
<dbReference type="Proteomes" id="UP000652761">
    <property type="component" value="Unassembled WGS sequence"/>
</dbReference>
<dbReference type="PANTHER" id="PTHR43180:SF30">
    <property type="entry name" value="MOMILACTONE A SYNTHASE"/>
    <property type="match status" value="1"/>
</dbReference>
<dbReference type="Gene3D" id="3.40.50.720">
    <property type="entry name" value="NAD(P)-binding Rossmann-like Domain"/>
    <property type="match status" value="1"/>
</dbReference>
<dbReference type="PANTHER" id="PTHR43180">
    <property type="entry name" value="3-OXOACYL-(ACYL-CARRIER-PROTEIN) REDUCTASE (AFU_ORTHOLOGUE AFUA_6G11210)"/>
    <property type="match status" value="1"/>
</dbReference>
<keyword evidence="4" id="KW-1185">Reference proteome</keyword>
<accession>A0A843UG03</accession>
<comment type="similarity">
    <text evidence="1">Belongs to the short-chain dehydrogenases/reductases (SDR) family.</text>
</comment>
<dbReference type="SUPFAM" id="SSF51735">
    <property type="entry name" value="NAD(P)-binding Rossmann-fold domains"/>
    <property type="match status" value="1"/>
</dbReference>
<organism evidence="3 4">
    <name type="scientific">Colocasia esculenta</name>
    <name type="common">Wild taro</name>
    <name type="synonym">Arum esculentum</name>
    <dbReference type="NCBI Taxonomy" id="4460"/>
    <lineage>
        <taxon>Eukaryota</taxon>
        <taxon>Viridiplantae</taxon>
        <taxon>Streptophyta</taxon>
        <taxon>Embryophyta</taxon>
        <taxon>Tracheophyta</taxon>
        <taxon>Spermatophyta</taxon>
        <taxon>Magnoliopsida</taxon>
        <taxon>Liliopsida</taxon>
        <taxon>Araceae</taxon>
        <taxon>Aroideae</taxon>
        <taxon>Colocasieae</taxon>
        <taxon>Colocasia</taxon>
    </lineage>
</organism>
<comment type="caution">
    <text evidence="3">The sequence shown here is derived from an EMBL/GenBank/DDBJ whole genome shotgun (WGS) entry which is preliminary data.</text>
</comment>
<evidence type="ECO:0000313" key="3">
    <source>
        <dbReference type="EMBL" id="MQL80996.1"/>
    </source>
</evidence>
<dbReference type="InterPro" id="IPR036291">
    <property type="entry name" value="NAD(P)-bd_dom_sf"/>
</dbReference>
<evidence type="ECO:0000256" key="2">
    <source>
        <dbReference type="ARBA" id="ARBA00023002"/>
    </source>
</evidence>
<protein>
    <submittedName>
        <fullName evidence="3">Uncharacterized protein</fullName>
    </submittedName>
</protein>
<dbReference type="EMBL" id="NMUH01000540">
    <property type="protein sequence ID" value="MQL80996.1"/>
    <property type="molecule type" value="Genomic_DNA"/>
</dbReference>
<sequence length="157" mass="17423">MQKPQPLQLARRWEFAGCAGVPRGGNLPSCRRVKEGIARAPHLLCHHGARVVIVDIQDDKGKALYHKLCRLTIAIFVYCNVSDEFNAKKEDFERVVAFNLMRVFLVTKHAACIMVPVGRGSIIIIASICKVIGRMALYSFTSTKQVVVGLCKEVELG</sequence>
<dbReference type="GO" id="GO:0016491">
    <property type="term" value="F:oxidoreductase activity"/>
    <property type="evidence" value="ECO:0007669"/>
    <property type="project" value="UniProtKB-KW"/>
</dbReference>
<keyword evidence="2" id="KW-0560">Oxidoreductase</keyword>
<proteinExistence type="inferred from homology"/>
<dbReference type="OrthoDB" id="294295at2759"/>